<accession>A0A9X2VTW8</accession>
<dbReference type="AlphaFoldDB" id="A0A9X2VTW8"/>
<evidence type="ECO:0000256" key="2">
    <source>
        <dbReference type="ARBA" id="ARBA00022723"/>
    </source>
</evidence>
<dbReference type="GO" id="GO:0051537">
    <property type="term" value="F:2 iron, 2 sulfur cluster binding"/>
    <property type="evidence" value="ECO:0007669"/>
    <property type="project" value="UniProtKB-KW"/>
</dbReference>
<evidence type="ECO:0000256" key="1">
    <source>
        <dbReference type="ARBA" id="ARBA00022714"/>
    </source>
</evidence>
<evidence type="ECO:0000313" key="6">
    <source>
        <dbReference type="EMBL" id="MCS7482815.1"/>
    </source>
</evidence>
<keyword evidence="1" id="KW-0001">2Fe-2S</keyword>
<dbReference type="InterPro" id="IPR036922">
    <property type="entry name" value="Rieske_2Fe-2S_sf"/>
</dbReference>
<dbReference type="Gene3D" id="2.102.10.10">
    <property type="entry name" value="Rieske [2Fe-2S] iron-sulphur domain"/>
    <property type="match status" value="1"/>
</dbReference>
<evidence type="ECO:0000256" key="4">
    <source>
        <dbReference type="ARBA" id="ARBA00023014"/>
    </source>
</evidence>
<keyword evidence="6" id="KW-0223">Dioxygenase</keyword>
<gene>
    <name evidence="6" type="ORF">NZH93_38715</name>
</gene>
<name>A0A9X2VTW8_9PSEU</name>
<feature type="domain" description="Rieske" evidence="5">
    <location>
        <begin position="2"/>
        <end position="96"/>
    </location>
</feature>
<dbReference type="PANTHER" id="PTHR21496:SF23">
    <property type="entry name" value="3-PHENYLPROPIONATE_CINNAMIC ACID DIOXYGENASE FERREDOXIN SUBUNIT"/>
    <property type="match status" value="1"/>
</dbReference>
<dbReference type="GO" id="GO:0046872">
    <property type="term" value="F:metal ion binding"/>
    <property type="evidence" value="ECO:0007669"/>
    <property type="project" value="UniProtKB-KW"/>
</dbReference>
<keyword evidence="2" id="KW-0479">Metal-binding</keyword>
<dbReference type="CDD" id="cd03528">
    <property type="entry name" value="Rieske_RO_ferredoxin"/>
    <property type="match status" value="1"/>
</dbReference>
<keyword evidence="6" id="KW-0560">Oxidoreductase</keyword>
<sequence>MIRVCTVIDLPPGEAVRILARVPIAVFNADGELYAIDDTCSHQDASLADGWLEGCWVECPLHASSFDLRTGLPNGLPAKRPVRTYPVVVVDDVVYVNTEAQQDVA</sequence>
<evidence type="ECO:0000256" key="3">
    <source>
        <dbReference type="ARBA" id="ARBA00023004"/>
    </source>
</evidence>
<keyword evidence="7" id="KW-1185">Reference proteome</keyword>
<dbReference type="PROSITE" id="PS51296">
    <property type="entry name" value="RIESKE"/>
    <property type="match status" value="1"/>
</dbReference>
<proteinExistence type="predicted"/>
<dbReference type="PANTHER" id="PTHR21496">
    <property type="entry name" value="FERREDOXIN-RELATED"/>
    <property type="match status" value="1"/>
</dbReference>
<dbReference type="Proteomes" id="UP001141259">
    <property type="component" value="Unassembled WGS sequence"/>
</dbReference>
<dbReference type="EMBL" id="JANYMP010000026">
    <property type="protein sequence ID" value="MCS7482815.1"/>
    <property type="molecule type" value="Genomic_DNA"/>
</dbReference>
<evidence type="ECO:0000313" key="7">
    <source>
        <dbReference type="Proteomes" id="UP001141259"/>
    </source>
</evidence>
<dbReference type="EC" id="1.14.12.19" evidence="6"/>
<dbReference type="SUPFAM" id="SSF50022">
    <property type="entry name" value="ISP domain"/>
    <property type="match status" value="1"/>
</dbReference>
<evidence type="ECO:0000259" key="5">
    <source>
        <dbReference type="PROSITE" id="PS51296"/>
    </source>
</evidence>
<dbReference type="Pfam" id="PF00355">
    <property type="entry name" value="Rieske"/>
    <property type="match status" value="1"/>
</dbReference>
<keyword evidence="3" id="KW-0408">Iron</keyword>
<dbReference type="InterPro" id="IPR017941">
    <property type="entry name" value="Rieske_2Fe-2S"/>
</dbReference>
<dbReference type="RefSeq" id="WP_259628278.1">
    <property type="nucleotide sequence ID" value="NZ_JANYMP010000026.1"/>
</dbReference>
<organism evidence="6 7">
    <name type="scientific">Umezawaea endophytica</name>
    <dbReference type="NCBI Taxonomy" id="1654476"/>
    <lineage>
        <taxon>Bacteria</taxon>
        <taxon>Bacillati</taxon>
        <taxon>Actinomycetota</taxon>
        <taxon>Actinomycetes</taxon>
        <taxon>Pseudonocardiales</taxon>
        <taxon>Pseudonocardiaceae</taxon>
        <taxon>Umezawaea</taxon>
    </lineage>
</organism>
<dbReference type="NCBIfam" id="NF007422">
    <property type="entry name" value="PRK09965.1"/>
    <property type="match status" value="1"/>
</dbReference>
<comment type="caution">
    <text evidence="6">The sequence shown here is derived from an EMBL/GenBank/DDBJ whole genome shotgun (WGS) entry which is preliminary data.</text>
</comment>
<dbReference type="GO" id="GO:0004497">
    <property type="term" value="F:monooxygenase activity"/>
    <property type="evidence" value="ECO:0007669"/>
    <property type="project" value="UniProtKB-ARBA"/>
</dbReference>
<keyword evidence="4" id="KW-0411">Iron-sulfur</keyword>
<reference evidence="6" key="1">
    <citation type="submission" date="2022-08" db="EMBL/GenBank/DDBJ databases">
        <authorList>
            <person name="Tistechok S."/>
            <person name="Samborskyy M."/>
            <person name="Roman I."/>
        </authorList>
    </citation>
    <scope>NUCLEOTIDE SEQUENCE</scope>
    <source>
        <strain evidence="6">DSM 103496</strain>
    </source>
</reference>
<protein>
    <submittedName>
        <fullName evidence="6">Bifunctional 3-phenylpropionate/cinnamic acid dioxygenase ferredoxin subunit</fullName>
        <ecNumber evidence="6">1.14.12.19</ecNumber>
    </submittedName>
</protein>
<dbReference type="GO" id="GO:0008695">
    <property type="term" value="F:3-phenylpropionate dioxygenase activity"/>
    <property type="evidence" value="ECO:0007669"/>
    <property type="project" value="UniProtKB-EC"/>
</dbReference>